<reference evidence="3 4" key="1">
    <citation type="submission" date="2023-07" db="EMBL/GenBank/DDBJ databases">
        <title>Genomic Encyclopedia of Type Strains, Phase IV (KMG-IV): sequencing the most valuable type-strain genomes for metagenomic binning, comparative biology and taxonomic classification.</title>
        <authorList>
            <person name="Goeker M."/>
        </authorList>
    </citation>
    <scope>NUCLEOTIDE SEQUENCE [LARGE SCALE GENOMIC DNA]</scope>
    <source>
        <strain evidence="3 4">DSM 17740</strain>
    </source>
</reference>
<feature type="transmembrane region" description="Helical" evidence="1">
    <location>
        <begin position="137"/>
        <end position="157"/>
    </location>
</feature>
<feature type="transmembrane region" description="Helical" evidence="1">
    <location>
        <begin position="113"/>
        <end position="130"/>
    </location>
</feature>
<evidence type="ECO:0000313" key="3">
    <source>
        <dbReference type="EMBL" id="MDQ0338208.1"/>
    </source>
</evidence>
<feature type="transmembrane region" description="Helical" evidence="1">
    <location>
        <begin position="91"/>
        <end position="107"/>
    </location>
</feature>
<feature type="transmembrane region" description="Helical" evidence="1">
    <location>
        <begin position="52"/>
        <end position="70"/>
    </location>
</feature>
<dbReference type="Proteomes" id="UP001232445">
    <property type="component" value="Unassembled WGS sequence"/>
</dbReference>
<dbReference type="EMBL" id="JAUSUQ010000003">
    <property type="protein sequence ID" value="MDQ0338208.1"/>
    <property type="molecule type" value="Genomic_DNA"/>
</dbReference>
<keyword evidence="1" id="KW-1133">Transmembrane helix</keyword>
<dbReference type="RefSeq" id="WP_307336194.1">
    <property type="nucleotide sequence ID" value="NZ_JAUSUQ010000003.1"/>
</dbReference>
<keyword evidence="4" id="KW-1185">Reference proteome</keyword>
<name>A0ABU0CQ34_9BACI</name>
<keyword evidence="1" id="KW-0812">Transmembrane</keyword>
<evidence type="ECO:0000313" key="4">
    <source>
        <dbReference type="Proteomes" id="UP001232445"/>
    </source>
</evidence>
<evidence type="ECO:0000256" key="1">
    <source>
        <dbReference type="SAM" id="Phobius"/>
    </source>
</evidence>
<feature type="domain" description="DUF1468" evidence="2">
    <location>
        <begin position="19"/>
        <end position="160"/>
    </location>
</feature>
<keyword evidence="1" id="KW-0472">Membrane</keyword>
<evidence type="ECO:0000259" key="2">
    <source>
        <dbReference type="Pfam" id="PF07331"/>
    </source>
</evidence>
<dbReference type="InterPro" id="IPR009936">
    <property type="entry name" value="DUF1468"/>
</dbReference>
<organism evidence="3 4">
    <name type="scientific">Caldalkalibacillus uzonensis</name>
    <dbReference type="NCBI Taxonomy" id="353224"/>
    <lineage>
        <taxon>Bacteria</taxon>
        <taxon>Bacillati</taxon>
        <taxon>Bacillota</taxon>
        <taxon>Bacilli</taxon>
        <taxon>Bacillales</taxon>
        <taxon>Bacillaceae</taxon>
        <taxon>Caldalkalibacillus</taxon>
    </lineage>
</organism>
<gene>
    <name evidence="3" type="ORF">J2S00_000992</name>
</gene>
<dbReference type="Pfam" id="PF07331">
    <property type="entry name" value="TctB"/>
    <property type="match status" value="1"/>
</dbReference>
<comment type="caution">
    <text evidence="3">The sequence shown here is derived from an EMBL/GenBank/DDBJ whole genome shotgun (WGS) entry which is preliminary data.</text>
</comment>
<proteinExistence type="predicted"/>
<sequence>MKLIFHRYGEIMVTGSLFIVSLLLLLFTDQIIKVSAARVASEQLGPKFWPKLLLLGIVILTLVQLVKTIVESLRKDRDEQGEQAYIRQLTDVRLVSMIALIFVYIVLLPQLGFILLTPVLLLFISWLVGVRPWWKNLLSTVVITAALIFVFGHFLQIPLPRGTGLLREISFFLY</sequence>
<accession>A0ABU0CQ34</accession>
<protein>
    <submittedName>
        <fullName evidence="3">Tricarboxylic transport membrane protein</fullName>
    </submittedName>
</protein>